<organism evidence="2 3">
    <name type="scientific">Lentilactobacillus farraginis DSM 18382 = JCM 14108</name>
    <dbReference type="NCBI Taxonomy" id="1423743"/>
    <lineage>
        <taxon>Bacteria</taxon>
        <taxon>Bacillati</taxon>
        <taxon>Bacillota</taxon>
        <taxon>Bacilli</taxon>
        <taxon>Lactobacillales</taxon>
        <taxon>Lactobacillaceae</taxon>
        <taxon>Lentilactobacillus</taxon>
    </lineage>
</organism>
<dbReference type="AlphaFoldDB" id="X0PJ04"/>
<dbReference type="EMBL" id="BAKI01000012">
    <property type="protein sequence ID" value="GAF36526.1"/>
    <property type="molecule type" value="Genomic_DNA"/>
</dbReference>
<keyword evidence="1" id="KW-1133">Transmembrane helix</keyword>
<keyword evidence="1" id="KW-0472">Membrane</keyword>
<comment type="caution">
    <text evidence="2">The sequence shown here is derived from an EMBL/GenBank/DDBJ whole genome shotgun (WGS) entry which is preliminary data.</text>
</comment>
<dbReference type="STRING" id="1423743.FD41_GL000538"/>
<accession>X0PJ04</accession>
<evidence type="ECO:0000313" key="3">
    <source>
        <dbReference type="Proteomes" id="UP000019488"/>
    </source>
</evidence>
<dbReference type="Proteomes" id="UP000019488">
    <property type="component" value="Unassembled WGS sequence"/>
</dbReference>
<evidence type="ECO:0000256" key="1">
    <source>
        <dbReference type="SAM" id="Phobius"/>
    </source>
</evidence>
<gene>
    <name evidence="2" type="ORF">JCM14108_1496</name>
</gene>
<feature type="transmembrane region" description="Helical" evidence="1">
    <location>
        <begin position="31"/>
        <end position="53"/>
    </location>
</feature>
<reference evidence="2" key="1">
    <citation type="journal article" date="2014" name="Genome Announc.">
        <title>Draft Genome Sequences of Two Lactobacillus Strains, L. farraginis JCM 14108T and L. composti JCM 14202T, Isolated from Compost of Distilled Shochu Residue.</title>
        <authorList>
            <person name="Yuki M."/>
            <person name="Oshima K."/>
            <person name="Suda W."/>
            <person name="Kitahara M."/>
            <person name="Kitamura K."/>
            <person name="Iida T."/>
            <person name="Hattori M."/>
            <person name="Ohkuma M."/>
        </authorList>
    </citation>
    <scope>NUCLEOTIDE SEQUENCE [LARGE SCALE GENOMIC DNA]</scope>
    <source>
        <strain evidence="2">JCM 14108</strain>
    </source>
</reference>
<feature type="transmembrane region" description="Helical" evidence="1">
    <location>
        <begin position="59"/>
        <end position="76"/>
    </location>
</feature>
<evidence type="ECO:0000313" key="2">
    <source>
        <dbReference type="EMBL" id="GAF36526.1"/>
    </source>
</evidence>
<sequence length="89" mass="10187">MVILGAFWLIYYLFFERSYFRRHPEQRPGSHLISGLGWIMTFLVVMVAFIVLLKFHDSTIASPAILLGSFALISLIRDSLSVKKLAVEK</sequence>
<proteinExistence type="predicted"/>
<protein>
    <submittedName>
        <fullName evidence="2">Uncharacterized protein</fullName>
    </submittedName>
</protein>
<keyword evidence="1" id="KW-0812">Transmembrane</keyword>
<name>X0PJ04_9LACO</name>